<evidence type="ECO:0000256" key="9">
    <source>
        <dbReference type="ARBA" id="ARBA00023157"/>
    </source>
</evidence>
<keyword evidence="17" id="KW-1185">Reference proteome</keyword>
<dbReference type="PROSITE" id="PS00010">
    <property type="entry name" value="ASX_HYDROXYL"/>
    <property type="match status" value="1"/>
</dbReference>
<dbReference type="PROSITE" id="PS01187">
    <property type="entry name" value="EGF_CA"/>
    <property type="match status" value="1"/>
</dbReference>
<evidence type="ECO:0000256" key="12">
    <source>
        <dbReference type="SAM" id="MobiDB-lite"/>
    </source>
</evidence>
<dbReference type="CDD" id="cd00054">
    <property type="entry name" value="EGF_CA"/>
    <property type="match status" value="1"/>
</dbReference>
<proteinExistence type="predicted"/>
<dbReference type="InterPro" id="IPR000152">
    <property type="entry name" value="EGF-type_Asp/Asn_hydroxyl_site"/>
</dbReference>
<keyword evidence="3" id="KW-0812">Transmembrane</keyword>
<dbReference type="InterPro" id="IPR001881">
    <property type="entry name" value="EGF-like_Ca-bd_dom"/>
</dbReference>
<dbReference type="PROSITE" id="PS01186">
    <property type="entry name" value="EGF_2"/>
    <property type="match status" value="1"/>
</dbReference>
<evidence type="ECO:0000256" key="13">
    <source>
        <dbReference type="SAM" id="SignalP"/>
    </source>
</evidence>
<evidence type="ECO:0000313" key="16">
    <source>
        <dbReference type="EMBL" id="KJH51343.1"/>
    </source>
</evidence>
<feature type="chain" id="PRO_5002336440" evidence="13">
    <location>
        <begin position="20"/>
        <end position="775"/>
    </location>
</feature>
<gene>
    <name evidence="16" type="ORF">DICVIV_02462</name>
</gene>
<evidence type="ECO:0000256" key="6">
    <source>
        <dbReference type="ARBA" id="ARBA00022837"/>
    </source>
</evidence>
<evidence type="ECO:0000256" key="1">
    <source>
        <dbReference type="ARBA" id="ARBA00004479"/>
    </source>
</evidence>
<dbReference type="PANTHER" id="PTHR13802:SF64">
    <property type="entry name" value="DENDRITE EXTENSION DEFECTIVE PROTEIN 1"/>
    <property type="match status" value="1"/>
</dbReference>
<evidence type="ECO:0000256" key="4">
    <source>
        <dbReference type="ARBA" id="ARBA00022729"/>
    </source>
</evidence>
<sequence length="775" mass="86237">MRTLWLAFLPLMVTMRIDPERIAARLRLEAEIVTDHTTEIRSGRERRQLQPKEISIQVGKLTEMRKTTIANRPPPIFILFEFGKDAEDNEVPQALDVGKKVQLTNPLNFYGEDYNTIYVLSNGGIGFESNARTYKSGLFPSGARMIAPLWNRNDLRKGGHVYYREVTKYKLIFLLEGRALERGQSEIRYQYDRSVHVKSAMIITWEKMQPLEGTTALPEENTNTFQAALFITDNGTYANFIYSNIGWTQGAEAGFNRGDNSEHYALPTSGTGNIMYLEEYGNTGIPGEWMFELGEQHVIRCKQGIKGDTCDEDNSCESGRVSECDAGEWGADCSMCCHCGEGTCNPLTGECPKGCAECWLGGNCQTIGHRTGLLIFFPEKENCRARASAQCAPNAISFTDYDRCGEPLQRCQCLSGFTGDGYKACRDIDECQKPVCHRNAVCTNTPGRYFCQCEEGFSGDGVTECTASFLFPSDTHQPLPMAKSSKVLWQLKSPMKLFGDFYDQITVTTSGLLSLTDLPKSIGDKLEEIHMTGVAPFYAPIDTSRGGHVTIAEVTDSDTLTRVTRSVQEKFEEPSFQARSVLIVTYMNVTNGKVQNGNTFQTLLISGINGKREEMTFAEMLYKDMQWGEGAEAGIMTNDISSSLILPGSGTDGIEQLTQLSNIGHPGIWLYRIDEPSIQPCPLLDQLPPYCQKKLPTNDRALRSRTSSNSQGSKHSTSDNNHNLENGPVVGIALESARTIVPHLEPVTTVKHFTNANSPTKVTIHFHLPHFRLPY</sequence>
<evidence type="ECO:0000256" key="3">
    <source>
        <dbReference type="ARBA" id="ARBA00022692"/>
    </source>
</evidence>
<evidence type="ECO:0000256" key="11">
    <source>
        <dbReference type="PROSITE-ProRule" id="PRU00076"/>
    </source>
</evidence>
<dbReference type="PROSITE" id="PS51220">
    <property type="entry name" value="NIDO"/>
    <property type="match status" value="2"/>
</dbReference>
<evidence type="ECO:0000256" key="7">
    <source>
        <dbReference type="ARBA" id="ARBA00022989"/>
    </source>
</evidence>
<organism evidence="16 17">
    <name type="scientific">Dictyocaulus viviparus</name>
    <name type="common">Bovine lungworm</name>
    <dbReference type="NCBI Taxonomy" id="29172"/>
    <lineage>
        <taxon>Eukaryota</taxon>
        <taxon>Metazoa</taxon>
        <taxon>Ecdysozoa</taxon>
        <taxon>Nematoda</taxon>
        <taxon>Chromadorea</taxon>
        <taxon>Rhabditida</taxon>
        <taxon>Rhabditina</taxon>
        <taxon>Rhabditomorpha</taxon>
        <taxon>Strongyloidea</taxon>
        <taxon>Metastrongylidae</taxon>
        <taxon>Dictyocaulus</taxon>
    </lineage>
</organism>
<reference evidence="16 17" key="1">
    <citation type="submission" date="2013-11" db="EMBL/GenBank/DDBJ databases">
        <title>Draft genome of the bovine lungworm Dictyocaulus viviparus.</title>
        <authorList>
            <person name="Mitreva M."/>
        </authorList>
    </citation>
    <scope>NUCLEOTIDE SEQUENCE [LARGE SCALE GENOMIC DNA]</scope>
    <source>
        <strain evidence="16 17">HannoverDv2000</strain>
    </source>
</reference>
<evidence type="ECO:0000259" key="15">
    <source>
        <dbReference type="PROSITE" id="PS51220"/>
    </source>
</evidence>
<keyword evidence="10" id="KW-0325">Glycoprotein</keyword>
<dbReference type="EMBL" id="KN716185">
    <property type="protein sequence ID" value="KJH51343.1"/>
    <property type="molecule type" value="Genomic_DNA"/>
</dbReference>
<dbReference type="OrthoDB" id="6236007at2759"/>
<evidence type="ECO:0000256" key="5">
    <source>
        <dbReference type="ARBA" id="ARBA00022737"/>
    </source>
</evidence>
<feature type="domain" description="NIDO" evidence="15">
    <location>
        <begin position="536"/>
        <end position="676"/>
    </location>
</feature>
<dbReference type="GO" id="GO:0007160">
    <property type="term" value="P:cell-matrix adhesion"/>
    <property type="evidence" value="ECO:0007669"/>
    <property type="project" value="InterPro"/>
</dbReference>
<dbReference type="GO" id="GO:0048731">
    <property type="term" value="P:system development"/>
    <property type="evidence" value="ECO:0007669"/>
    <property type="project" value="UniProtKB-ARBA"/>
</dbReference>
<feature type="compositionally biased region" description="Polar residues" evidence="12">
    <location>
        <begin position="704"/>
        <end position="724"/>
    </location>
</feature>
<evidence type="ECO:0000313" key="17">
    <source>
        <dbReference type="Proteomes" id="UP000053766"/>
    </source>
</evidence>
<dbReference type="GO" id="GO:0071944">
    <property type="term" value="C:cell periphery"/>
    <property type="evidence" value="ECO:0007669"/>
    <property type="project" value="UniProtKB-ARBA"/>
</dbReference>
<evidence type="ECO:0000256" key="10">
    <source>
        <dbReference type="ARBA" id="ARBA00023180"/>
    </source>
</evidence>
<dbReference type="SMART" id="SM00179">
    <property type="entry name" value="EGF_CA"/>
    <property type="match status" value="1"/>
</dbReference>
<keyword evidence="7" id="KW-1133">Transmembrane helix</keyword>
<keyword evidence="5" id="KW-0677">Repeat</keyword>
<keyword evidence="2 11" id="KW-0245">EGF-like domain</keyword>
<dbReference type="InterPro" id="IPR003886">
    <property type="entry name" value="NIDO_dom"/>
</dbReference>
<dbReference type="GO" id="GO:0048513">
    <property type="term" value="P:animal organ development"/>
    <property type="evidence" value="ECO:0007669"/>
    <property type="project" value="UniProtKB-ARBA"/>
</dbReference>
<keyword evidence="8" id="KW-0472">Membrane</keyword>
<keyword evidence="4 13" id="KW-0732">Signal</keyword>
<feature type="region of interest" description="Disordered" evidence="12">
    <location>
        <begin position="694"/>
        <end position="727"/>
    </location>
</feature>
<evidence type="ECO:0000259" key="14">
    <source>
        <dbReference type="PROSITE" id="PS50026"/>
    </source>
</evidence>
<feature type="domain" description="NIDO" evidence="15">
    <location>
        <begin position="148"/>
        <end position="296"/>
    </location>
</feature>
<protein>
    <submittedName>
        <fullName evidence="16">Calcium binding EGF domain protein</fullName>
    </submittedName>
</protein>
<dbReference type="Gene3D" id="2.10.25.10">
    <property type="entry name" value="Laminin"/>
    <property type="match status" value="1"/>
</dbReference>
<dbReference type="GO" id="GO:0016020">
    <property type="term" value="C:membrane"/>
    <property type="evidence" value="ECO:0007669"/>
    <property type="project" value="UniProtKB-SubCell"/>
</dbReference>
<dbReference type="InterPro" id="IPR024731">
    <property type="entry name" value="NELL2-like_EGF"/>
</dbReference>
<comment type="caution">
    <text evidence="11">Lacks conserved residue(s) required for the propagation of feature annotation.</text>
</comment>
<name>A0A0D8Y3A9_DICVI</name>
<evidence type="ECO:0000256" key="2">
    <source>
        <dbReference type="ARBA" id="ARBA00022536"/>
    </source>
</evidence>
<dbReference type="InterPro" id="IPR018097">
    <property type="entry name" value="EGF_Ca-bd_CS"/>
</dbReference>
<keyword evidence="6" id="KW-0106">Calcium</keyword>
<dbReference type="PROSITE" id="PS50026">
    <property type="entry name" value="EGF_3"/>
    <property type="match status" value="1"/>
</dbReference>
<reference evidence="17" key="2">
    <citation type="journal article" date="2016" name="Sci. Rep.">
        <title>Dictyocaulus viviparus genome, variome and transcriptome elucidate lungworm biology and support future intervention.</title>
        <authorList>
            <person name="McNulty S.N."/>
            <person name="Strube C."/>
            <person name="Rosa B.A."/>
            <person name="Martin J.C."/>
            <person name="Tyagi R."/>
            <person name="Choi Y.J."/>
            <person name="Wang Q."/>
            <person name="Hallsworth Pepin K."/>
            <person name="Zhang X."/>
            <person name="Ozersky P."/>
            <person name="Wilson R.K."/>
            <person name="Sternberg P.W."/>
            <person name="Gasser R.B."/>
            <person name="Mitreva M."/>
        </authorList>
    </citation>
    <scope>NUCLEOTIDE SEQUENCE [LARGE SCALE GENOMIC DNA]</scope>
    <source>
        <strain evidence="17">HannoverDv2000</strain>
    </source>
</reference>
<dbReference type="InterPro" id="IPR000742">
    <property type="entry name" value="EGF"/>
</dbReference>
<dbReference type="GO" id="GO:0005509">
    <property type="term" value="F:calcium ion binding"/>
    <property type="evidence" value="ECO:0007669"/>
    <property type="project" value="InterPro"/>
</dbReference>
<dbReference type="Pfam" id="PF06119">
    <property type="entry name" value="NIDO"/>
    <property type="match status" value="2"/>
</dbReference>
<dbReference type="PANTHER" id="PTHR13802">
    <property type="entry name" value="MUCIN 4-RELATED"/>
    <property type="match status" value="1"/>
</dbReference>
<accession>A0A0D8Y3A9</accession>
<comment type="subcellular location">
    <subcellularLocation>
        <location evidence="1">Membrane</location>
        <topology evidence="1">Single-pass type I membrane protein</topology>
    </subcellularLocation>
</comment>
<feature type="domain" description="EGF-like" evidence="14">
    <location>
        <begin position="427"/>
        <end position="466"/>
    </location>
</feature>
<dbReference type="Pfam" id="PF12947">
    <property type="entry name" value="EGF_3"/>
    <property type="match status" value="1"/>
</dbReference>
<dbReference type="AlphaFoldDB" id="A0A0D8Y3A9"/>
<dbReference type="InterPro" id="IPR051495">
    <property type="entry name" value="Epithelial_Barrier/Signaling"/>
</dbReference>
<dbReference type="SMART" id="SM00181">
    <property type="entry name" value="EGF"/>
    <property type="match status" value="1"/>
</dbReference>
<dbReference type="Proteomes" id="UP000053766">
    <property type="component" value="Unassembled WGS sequence"/>
</dbReference>
<dbReference type="SUPFAM" id="SSF57196">
    <property type="entry name" value="EGF/Laminin"/>
    <property type="match status" value="1"/>
</dbReference>
<dbReference type="FunFam" id="2.10.25.10:FF:000202">
    <property type="entry name" value="Multiple epidermal growth factor-like domains 8"/>
    <property type="match status" value="1"/>
</dbReference>
<feature type="signal peptide" evidence="13">
    <location>
        <begin position="1"/>
        <end position="19"/>
    </location>
</feature>
<keyword evidence="9" id="KW-1015">Disulfide bond</keyword>
<evidence type="ECO:0000256" key="8">
    <source>
        <dbReference type="ARBA" id="ARBA00023136"/>
    </source>
</evidence>
<dbReference type="SMART" id="SM00539">
    <property type="entry name" value="NIDO"/>
    <property type="match status" value="2"/>
</dbReference>